<dbReference type="AlphaFoldDB" id="A0AAV4S697"/>
<gene>
    <name evidence="1" type="ORF">CEXT_70441</name>
</gene>
<dbReference type="Proteomes" id="UP001054945">
    <property type="component" value="Unassembled WGS sequence"/>
</dbReference>
<sequence>MSVLNVTNYTKSGLKYLCKSSKEQICSCCFNTIYPLEILIRPDRSIYHQITWKVLLSTKEQKAFNPHKVPKIALHKKVIYECIREDYGCSVCSVACPRCLECCFHCMCPWPMSQCASTM</sequence>
<accession>A0AAV4S697</accession>
<name>A0AAV4S697_CAEEX</name>
<reference evidence="1 2" key="1">
    <citation type="submission" date="2021-06" db="EMBL/GenBank/DDBJ databases">
        <title>Caerostris extrusa draft genome.</title>
        <authorList>
            <person name="Kono N."/>
            <person name="Arakawa K."/>
        </authorList>
    </citation>
    <scope>NUCLEOTIDE SEQUENCE [LARGE SCALE GENOMIC DNA]</scope>
</reference>
<organism evidence="1 2">
    <name type="scientific">Caerostris extrusa</name>
    <name type="common">Bark spider</name>
    <name type="synonym">Caerostris bankana</name>
    <dbReference type="NCBI Taxonomy" id="172846"/>
    <lineage>
        <taxon>Eukaryota</taxon>
        <taxon>Metazoa</taxon>
        <taxon>Ecdysozoa</taxon>
        <taxon>Arthropoda</taxon>
        <taxon>Chelicerata</taxon>
        <taxon>Arachnida</taxon>
        <taxon>Araneae</taxon>
        <taxon>Araneomorphae</taxon>
        <taxon>Entelegynae</taxon>
        <taxon>Araneoidea</taxon>
        <taxon>Araneidae</taxon>
        <taxon>Caerostris</taxon>
    </lineage>
</organism>
<evidence type="ECO:0000313" key="2">
    <source>
        <dbReference type="Proteomes" id="UP001054945"/>
    </source>
</evidence>
<evidence type="ECO:0000313" key="1">
    <source>
        <dbReference type="EMBL" id="GIY28889.1"/>
    </source>
</evidence>
<dbReference type="EMBL" id="BPLR01008998">
    <property type="protein sequence ID" value="GIY28889.1"/>
    <property type="molecule type" value="Genomic_DNA"/>
</dbReference>
<proteinExistence type="predicted"/>
<comment type="caution">
    <text evidence="1">The sequence shown here is derived from an EMBL/GenBank/DDBJ whole genome shotgun (WGS) entry which is preliminary data.</text>
</comment>
<keyword evidence="2" id="KW-1185">Reference proteome</keyword>
<protein>
    <submittedName>
        <fullName evidence="1">Uncharacterized protein</fullName>
    </submittedName>
</protein>